<proteinExistence type="predicted"/>
<protein>
    <submittedName>
        <fullName evidence="3">Uncharacterized protein</fullName>
    </submittedName>
</protein>
<keyword evidence="4" id="KW-1185">Reference proteome</keyword>
<evidence type="ECO:0000313" key="3">
    <source>
        <dbReference type="EMBL" id="ORV05437.1"/>
    </source>
</evidence>
<evidence type="ECO:0000313" key="4">
    <source>
        <dbReference type="Proteomes" id="UP000193484"/>
    </source>
</evidence>
<evidence type="ECO:0000256" key="2">
    <source>
        <dbReference type="ARBA" id="ARBA00023125"/>
    </source>
</evidence>
<sequence length="279" mass="31671">MSATDVRNFVLVVPPLDEQRAIADFLDRETARIDTLIEEQQRLIDLLRERRQTSIDESVWCGIDGDIGVQSVIEPAPKVPVHWNRLRNKQILEEADGVSADGSEELLSVSHLTGVTPRSEKNVTMIEADSLDGYRLVEPGDLVINTMWAWMGALGVSSYSGIVSPAYGVYRPLRHAALEPRYFDYLYRSRPYVVEMTRYSRGIWSSRLRIYPEVFLRLPVPVPPLDEQRRIAAYLDEQTSKIDTLIAETERFIELARERRSALITAAVTGQIDVRAEVA</sequence>
<gene>
    <name evidence="3" type="ORF">AWC04_06060</name>
</gene>
<evidence type="ECO:0000256" key="1">
    <source>
        <dbReference type="ARBA" id="ARBA00022747"/>
    </source>
</evidence>
<dbReference type="EMBL" id="LQOJ01000024">
    <property type="protein sequence ID" value="ORV05437.1"/>
    <property type="molecule type" value="Genomic_DNA"/>
</dbReference>
<organism evidence="3 4">
    <name type="scientific">Mycolicibacterium fallax</name>
    <name type="common">Mycobacterium fallax</name>
    <dbReference type="NCBI Taxonomy" id="1793"/>
    <lineage>
        <taxon>Bacteria</taxon>
        <taxon>Bacillati</taxon>
        <taxon>Actinomycetota</taxon>
        <taxon>Actinomycetes</taxon>
        <taxon>Mycobacteriales</taxon>
        <taxon>Mycobacteriaceae</taxon>
        <taxon>Mycolicibacterium</taxon>
    </lineage>
</organism>
<dbReference type="GO" id="GO:0003677">
    <property type="term" value="F:DNA binding"/>
    <property type="evidence" value="ECO:0007669"/>
    <property type="project" value="UniProtKB-KW"/>
</dbReference>
<dbReference type="AlphaFoldDB" id="A0A1X1RGG1"/>
<dbReference type="Gene3D" id="3.90.220.20">
    <property type="entry name" value="DNA methylase specificity domains"/>
    <property type="match status" value="2"/>
</dbReference>
<dbReference type="InterPro" id="IPR051212">
    <property type="entry name" value="Type-I_RE_S_subunit"/>
</dbReference>
<name>A0A1X1RGG1_MYCFA</name>
<dbReference type="InterPro" id="IPR044946">
    <property type="entry name" value="Restrct_endonuc_typeI_TRD_sf"/>
</dbReference>
<keyword evidence="1" id="KW-0680">Restriction system</keyword>
<dbReference type="GO" id="GO:0009307">
    <property type="term" value="P:DNA restriction-modification system"/>
    <property type="evidence" value="ECO:0007669"/>
    <property type="project" value="UniProtKB-KW"/>
</dbReference>
<reference evidence="3 4" key="1">
    <citation type="submission" date="2016-01" db="EMBL/GenBank/DDBJ databases">
        <title>The new phylogeny of the genus Mycobacterium.</title>
        <authorList>
            <person name="Tarcisio F."/>
            <person name="Conor M."/>
            <person name="Antonella G."/>
            <person name="Elisabetta G."/>
            <person name="Giulia F.S."/>
            <person name="Sara T."/>
            <person name="Anna F."/>
            <person name="Clotilde B."/>
            <person name="Roberto B."/>
            <person name="Veronica D.S."/>
            <person name="Fabio R."/>
            <person name="Monica P."/>
            <person name="Olivier J."/>
            <person name="Enrico T."/>
            <person name="Nicola S."/>
        </authorList>
    </citation>
    <scope>NUCLEOTIDE SEQUENCE [LARGE SCALE GENOMIC DNA]</scope>
    <source>
        <strain evidence="3 4">DSM 44179</strain>
    </source>
</reference>
<dbReference type="SUPFAM" id="SSF116734">
    <property type="entry name" value="DNA methylase specificity domain"/>
    <property type="match status" value="2"/>
</dbReference>
<dbReference type="PANTHER" id="PTHR43140">
    <property type="entry name" value="TYPE-1 RESTRICTION ENZYME ECOKI SPECIFICITY PROTEIN"/>
    <property type="match status" value="1"/>
</dbReference>
<keyword evidence="2" id="KW-0238">DNA-binding</keyword>
<dbReference type="STRING" id="1793.AWC04_06060"/>
<dbReference type="Proteomes" id="UP000193484">
    <property type="component" value="Unassembled WGS sequence"/>
</dbReference>
<comment type="caution">
    <text evidence="3">The sequence shown here is derived from an EMBL/GenBank/DDBJ whole genome shotgun (WGS) entry which is preliminary data.</text>
</comment>
<accession>A0A1X1RGG1</accession>
<dbReference type="PANTHER" id="PTHR43140:SF1">
    <property type="entry name" value="TYPE I RESTRICTION ENZYME ECOKI SPECIFICITY SUBUNIT"/>
    <property type="match status" value="1"/>
</dbReference>